<dbReference type="Proteomes" id="UP000474676">
    <property type="component" value="Unassembled WGS sequence"/>
</dbReference>
<dbReference type="AlphaFoldDB" id="A0A6L5Y7N1"/>
<organism evidence="1 2">
    <name type="scientific">Hornefia butyriciproducens</name>
    <dbReference type="NCBI Taxonomy" id="2652293"/>
    <lineage>
        <taxon>Bacteria</taxon>
        <taxon>Bacillati</taxon>
        <taxon>Bacillota</taxon>
        <taxon>Clostridia</taxon>
        <taxon>Peptostreptococcales</taxon>
        <taxon>Anaerovoracaceae</taxon>
        <taxon>Hornefia</taxon>
    </lineage>
</organism>
<protein>
    <submittedName>
        <fullName evidence="1">Uncharacterized protein</fullName>
    </submittedName>
</protein>
<name>A0A6L5Y7N1_9FIRM</name>
<keyword evidence="2" id="KW-1185">Reference proteome</keyword>
<evidence type="ECO:0000313" key="2">
    <source>
        <dbReference type="Proteomes" id="UP000474676"/>
    </source>
</evidence>
<reference evidence="1 2" key="1">
    <citation type="submission" date="2019-08" db="EMBL/GenBank/DDBJ databases">
        <title>In-depth cultivation of the pig gut microbiome towards novel bacterial diversity and tailored functional studies.</title>
        <authorList>
            <person name="Wylensek D."/>
            <person name="Hitch T.C.A."/>
            <person name="Clavel T."/>
        </authorList>
    </citation>
    <scope>NUCLEOTIDE SEQUENCE [LARGE SCALE GENOMIC DNA]</scope>
    <source>
        <strain evidence="1 2">WCA-MUC-591-APC-3H</strain>
    </source>
</reference>
<dbReference type="RefSeq" id="WP_154574991.1">
    <property type="nucleotide sequence ID" value="NZ_VUMZ01000010.1"/>
</dbReference>
<comment type="caution">
    <text evidence="1">The sequence shown here is derived from an EMBL/GenBank/DDBJ whole genome shotgun (WGS) entry which is preliminary data.</text>
</comment>
<evidence type="ECO:0000313" key="1">
    <source>
        <dbReference type="EMBL" id="MST52603.1"/>
    </source>
</evidence>
<dbReference type="EMBL" id="VUMZ01000010">
    <property type="protein sequence ID" value="MST52603.1"/>
    <property type="molecule type" value="Genomic_DNA"/>
</dbReference>
<sequence>MDYKEMSPEFVDCPLCDEKIYCGECVENSDTSEGTINEGHLPEKYKEKANWRDICKNCKWHNY</sequence>
<proteinExistence type="predicted"/>
<accession>A0A6L5Y7N1</accession>
<gene>
    <name evidence="1" type="ORF">FYJ64_09860</name>
</gene>
<dbReference type="GeneID" id="303115626"/>